<dbReference type="Proteomes" id="UP000576225">
    <property type="component" value="Unassembled WGS sequence"/>
</dbReference>
<dbReference type="AlphaFoldDB" id="A0A848AT12"/>
<comment type="caution">
    <text evidence="1">The sequence shown here is derived from an EMBL/GenBank/DDBJ whole genome shotgun (WGS) entry which is preliminary data.</text>
</comment>
<dbReference type="EMBL" id="JABAEW010000009">
    <property type="protein sequence ID" value="NMD86278.1"/>
    <property type="molecule type" value="Genomic_DNA"/>
</dbReference>
<sequence length="62" mass="7201">MADMGIKVVVDTSELEAMCRVMCFNRDCIHHARDQYFCDKKNIVIDQNGCVHARDGRKEREV</sequence>
<proteinExistence type="predicted"/>
<accession>A0A848AT12</accession>
<protein>
    <submittedName>
        <fullName evidence="1">Uncharacterized protein</fullName>
    </submittedName>
</protein>
<reference evidence="1 2" key="1">
    <citation type="submission" date="2020-04" db="EMBL/GenBank/DDBJ databases">
        <authorList>
            <person name="Hitch T.C.A."/>
            <person name="Wylensek D."/>
            <person name="Clavel T."/>
        </authorList>
    </citation>
    <scope>NUCLEOTIDE SEQUENCE [LARGE SCALE GENOMIC DNA]</scope>
    <source>
        <strain evidence="1 2">COR2-253-APC-1A</strain>
    </source>
</reference>
<evidence type="ECO:0000313" key="1">
    <source>
        <dbReference type="EMBL" id="NMD86278.1"/>
    </source>
</evidence>
<evidence type="ECO:0000313" key="2">
    <source>
        <dbReference type="Proteomes" id="UP000576225"/>
    </source>
</evidence>
<gene>
    <name evidence="1" type="ORF">HF882_06735</name>
</gene>
<name>A0A848AT12_9BACT</name>
<organism evidence="1 2">
    <name type="scientific">Victivallis vadensis</name>
    <dbReference type="NCBI Taxonomy" id="172901"/>
    <lineage>
        <taxon>Bacteria</taxon>
        <taxon>Pseudomonadati</taxon>
        <taxon>Lentisphaerota</taxon>
        <taxon>Lentisphaeria</taxon>
        <taxon>Victivallales</taxon>
        <taxon>Victivallaceae</taxon>
        <taxon>Victivallis</taxon>
    </lineage>
</organism>
<dbReference type="RefSeq" id="WP_168962073.1">
    <property type="nucleotide sequence ID" value="NZ_JABAEW010000009.1"/>
</dbReference>